<evidence type="ECO:0000313" key="2">
    <source>
        <dbReference type="EMBL" id="CAB9508779.1"/>
    </source>
</evidence>
<comment type="caution">
    <text evidence="2">The sequence shown here is derived from an EMBL/GenBank/DDBJ whole genome shotgun (WGS) entry which is preliminary data.</text>
</comment>
<keyword evidence="3" id="KW-1185">Reference proteome</keyword>
<protein>
    <submittedName>
        <fullName evidence="2">Uncharacterized protein</fullName>
    </submittedName>
</protein>
<dbReference type="EMBL" id="CAICTM010000359">
    <property type="protein sequence ID" value="CAB9508779.1"/>
    <property type="molecule type" value="Genomic_DNA"/>
</dbReference>
<sequence>MSVETWQWRRVGACGNKPPRSISRETASKASSSCSSYRWLSQLEFIFPLPTMFPYHEPSGASVVMAGYLSSPTGTGCPSSSDDASARGSPEANSTRDGEEASYVLDNSRSQMASSLERRLNDLEFLELLQTLHEDYLQCRRPLRQDAVVSSGAKKEESDDMKWYLQSRFLVDFGDCHNLDQQRALAQIYERLSALALFSADQSGTVPVDDKSQQELEVMLCLHKIAAITSKEQDDNIFMLEVVQAHQRLGSFLQRHLAKHQEALRHYQVALTLLDQCVVDEDVEEHVAACLYGIASGLLQACSGESPWFDGQQQQACIEQAIELLTEALQVWQGMMDRLGPTESAYTAMAEILVALGDGYNQQQQAPPLKVLECYRGALSAIEKAKLDGTHSVRIDALMALGDFYSKAVTSGKRVRMGGGRDPLDRGLKLYFEETDRALTLYYEVFSVASLGTAHHEQARLKAAIVHFDRGEIGSALENLTAFQLMRHEGGNQEDLAYFIGLLSSAACHYANINSLRAKRLYEEAFGLISSKENHLLVENPMLETYMFNYVVADDDGELPFQEYDKQPKTDMALL</sequence>
<dbReference type="Proteomes" id="UP001153069">
    <property type="component" value="Unassembled WGS sequence"/>
</dbReference>
<proteinExistence type="predicted"/>
<reference evidence="2" key="1">
    <citation type="submission" date="2020-06" db="EMBL/GenBank/DDBJ databases">
        <authorList>
            <consortium name="Plant Systems Biology data submission"/>
        </authorList>
    </citation>
    <scope>NUCLEOTIDE SEQUENCE</scope>
    <source>
        <strain evidence="2">D6</strain>
    </source>
</reference>
<dbReference type="Gene3D" id="1.25.40.10">
    <property type="entry name" value="Tetratricopeptide repeat domain"/>
    <property type="match status" value="1"/>
</dbReference>
<evidence type="ECO:0000256" key="1">
    <source>
        <dbReference type="SAM" id="MobiDB-lite"/>
    </source>
</evidence>
<dbReference type="AlphaFoldDB" id="A0A9N8DUH6"/>
<accession>A0A9N8DUH6</accession>
<feature type="region of interest" description="Disordered" evidence="1">
    <location>
        <begin position="74"/>
        <end position="106"/>
    </location>
</feature>
<gene>
    <name evidence="2" type="ORF">SEMRO_360_G126300.1</name>
</gene>
<name>A0A9N8DUH6_9STRA</name>
<organism evidence="2 3">
    <name type="scientific">Seminavis robusta</name>
    <dbReference type="NCBI Taxonomy" id="568900"/>
    <lineage>
        <taxon>Eukaryota</taxon>
        <taxon>Sar</taxon>
        <taxon>Stramenopiles</taxon>
        <taxon>Ochrophyta</taxon>
        <taxon>Bacillariophyta</taxon>
        <taxon>Bacillariophyceae</taxon>
        <taxon>Bacillariophycidae</taxon>
        <taxon>Naviculales</taxon>
        <taxon>Naviculaceae</taxon>
        <taxon>Seminavis</taxon>
    </lineage>
</organism>
<dbReference type="InterPro" id="IPR011990">
    <property type="entry name" value="TPR-like_helical_dom_sf"/>
</dbReference>
<evidence type="ECO:0000313" key="3">
    <source>
        <dbReference type="Proteomes" id="UP001153069"/>
    </source>
</evidence>